<dbReference type="RefSeq" id="WP_172126428.1">
    <property type="nucleotide sequence ID" value="NZ_CP042652.1"/>
</dbReference>
<dbReference type="EMBL" id="CP042652">
    <property type="protein sequence ID" value="QKE28871.1"/>
    <property type="molecule type" value="Genomic_DNA"/>
</dbReference>
<dbReference type="PANTHER" id="PTHR35272:SF3">
    <property type="entry name" value="THIOL:DISULFIDE INTERCHANGE PROTEIN DSBC"/>
    <property type="match status" value="1"/>
</dbReference>
<dbReference type="Proteomes" id="UP000503483">
    <property type="component" value="Chromosome"/>
</dbReference>
<protein>
    <submittedName>
        <fullName evidence="2">Thiol:disulfide interchange protein</fullName>
    </submittedName>
</protein>
<reference evidence="2 3" key="1">
    <citation type="submission" date="2019-08" db="EMBL/GenBank/DDBJ databases">
        <title>Complete genome sequence of Arcobacter acticola.</title>
        <authorList>
            <person name="Miller W."/>
        </authorList>
    </citation>
    <scope>NUCLEOTIDE SEQUENCE [LARGE SCALE GENOMIC DNA]</scope>
    <source>
        <strain evidence="2 3">KCTC 52212</strain>
    </source>
</reference>
<dbReference type="PANTHER" id="PTHR35272">
    <property type="entry name" value="THIOL:DISULFIDE INTERCHANGE PROTEIN DSBC-RELATED"/>
    <property type="match status" value="1"/>
</dbReference>
<keyword evidence="3" id="KW-1185">Reference proteome</keyword>
<evidence type="ECO:0000313" key="2">
    <source>
        <dbReference type="EMBL" id="QKE28871.1"/>
    </source>
</evidence>
<evidence type="ECO:0000259" key="1">
    <source>
        <dbReference type="Pfam" id="PF13098"/>
    </source>
</evidence>
<dbReference type="CDD" id="cd03020">
    <property type="entry name" value="DsbA_DsbC_DsbG"/>
    <property type="match status" value="1"/>
</dbReference>
<dbReference type="AlphaFoldDB" id="A0A6M8EP50"/>
<dbReference type="KEGG" id="paco:AACT_1719"/>
<dbReference type="InterPro" id="IPR033954">
    <property type="entry name" value="DiS-bond_Isoase_DsbC/G"/>
</dbReference>
<sequence length="244" mass="27560">MFELTKKVIISSLLFSCALYAENKEVSKNEIAQMEQLELLKRAQIKITKAYDIGSLYILNINVQGNADEIYLTKDKKLILSGDLIDVNSGIKITAPADLTGVRGKEAFVYGKGTEEYFLFTDPECPYCKKFESYLPQIENKVKIRVFYFPLESHENAKDLSLYVLSQKTSSQKVEAMFSGADNLDKAKNAKYTQAELAKLEKTLEEQIQIGMKLNVQGTPTIFDKDGKGVVWVNLLEKFGIQIK</sequence>
<feature type="domain" description="Thioredoxin-like fold" evidence="1">
    <location>
        <begin position="118"/>
        <end position="228"/>
    </location>
</feature>
<dbReference type="Gene3D" id="3.40.30.10">
    <property type="entry name" value="Glutaredoxin"/>
    <property type="match status" value="1"/>
</dbReference>
<dbReference type="InterPro" id="IPR051470">
    <property type="entry name" value="Thiol:disulfide_interchange"/>
</dbReference>
<evidence type="ECO:0000313" key="3">
    <source>
        <dbReference type="Proteomes" id="UP000503483"/>
    </source>
</evidence>
<dbReference type="InterPro" id="IPR036249">
    <property type="entry name" value="Thioredoxin-like_sf"/>
</dbReference>
<name>A0A6M8EP50_9BACT</name>
<organism evidence="2 3">
    <name type="scientific">Arcobacter acticola</name>
    <dbReference type="NCBI Taxonomy" id="1849015"/>
    <lineage>
        <taxon>Bacteria</taxon>
        <taxon>Pseudomonadati</taxon>
        <taxon>Campylobacterota</taxon>
        <taxon>Epsilonproteobacteria</taxon>
        <taxon>Campylobacterales</taxon>
        <taxon>Arcobacteraceae</taxon>
        <taxon>Arcobacter</taxon>
    </lineage>
</organism>
<gene>
    <name evidence="2" type="ORF">AACT_1719</name>
</gene>
<dbReference type="InterPro" id="IPR012336">
    <property type="entry name" value="Thioredoxin-like_fold"/>
</dbReference>
<proteinExistence type="predicted"/>
<dbReference type="Pfam" id="PF13098">
    <property type="entry name" value="Thioredoxin_2"/>
    <property type="match status" value="1"/>
</dbReference>
<accession>A0A6M8EP50</accession>
<dbReference type="SUPFAM" id="SSF52833">
    <property type="entry name" value="Thioredoxin-like"/>
    <property type="match status" value="1"/>
</dbReference>